<gene>
    <name evidence="1" type="ordered locus">MCE_08555</name>
</gene>
<accession>H8K6B9</accession>
<sequence length="124" mass="13422">MGSLSMNLSKGTWLRHSSGASGNIFGFVQAGALVSKRQSLEIVAELAGIWAESSSYDYRTHLASRANKEQGLEQAGFKVANEWIGAQDKITNAESFDPSKHLKGMLQHNTLEAVYTTGMPKGGY</sequence>
<dbReference type="Proteomes" id="UP000008005">
    <property type="component" value="Plasmid pMCE_3"/>
</dbReference>
<evidence type="ECO:0000313" key="2">
    <source>
        <dbReference type="Proteomes" id="UP000008005"/>
    </source>
</evidence>
<keyword evidence="1" id="KW-0614">Plasmid</keyword>
<geneLocation type="plasmid" evidence="1 2">
    <name>pMCE_3</name>
</geneLocation>
<evidence type="ECO:0000313" key="1">
    <source>
        <dbReference type="EMBL" id="AFC70430.1"/>
    </source>
</evidence>
<dbReference type="AlphaFoldDB" id="H8K6B9"/>
<dbReference type="KEGG" id="ram:MCE_08555"/>
<dbReference type="SUPFAM" id="SSF57783">
    <property type="entry name" value="Zinc beta-ribbon"/>
    <property type="match status" value="1"/>
</dbReference>
<organism evidence="1 2">
    <name type="scientific">Rickettsia amblyommatis (strain GAT-30V)</name>
    <name type="common">Rickettsia amblyommii</name>
    <dbReference type="NCBI Taxonomy" id="1105111"/>
    <lineage>
        <taxon>Bacteria</taxon>
        <taxon>Pseudomonadati</taxon>
        <taxon>Pseudomonadota</taxon>
        <taxon>Alphaproteobacteria</taxon>
        <taxon>Rickettsiales</taxon>
        <taxon>Rickettsiaceae</taxon>
        <taxon>Rickettsieae</taxon>
        <taxon>Rickettsia</taxon>
        <taxon>spotted fever group</taxon>
    </lineage>
</organism>
<dbReference type="EMBL" id="CP003337">
    <property type="protein sequence ID" value="AFC70430.1"/>
    <property type="molecule type" value="Genomic_DNA"/>
</dbReference>
<reference evidence="2" key="1">
    <citation type="submission" date="2012-02" db="EMBL/GenBank/DDBJ databases">
        <title>Complete genome sequence of Candidatus Rickettsia amblyommii strain GAT-30V.</title>
        <authorList>
            <person name="Johnson S.L."/>
            <person name="Munk A.C."/>
            <person name="Han S."/>
            <person name="Bruce D.C."/>
            <person name="Dasch G.A."/>
        </authorList>
    </citation>
    <scope>NUCLEOTIDE SEQUENCE [LARGE SCALE GENOMIC DNA]</scope>
    <source>
        <strain evidence="2">GAT-30V</strain>
        <plasmid evidence="2">pMCE_3</plasmid>
    </source>
</reference>
<name>H8K6B9_RICAG</name>
<protein>
    <submittedName>
        <fullName evidence="1">Uncharacterized protein</fullName>
    </submittedName>
</protein>
<dbReference type="HOGENOM" id="CLU_2002151_0_0_5"/>
<proteinExistence type="predicted"/>